<feature type="compositionally biased region" description="Basic and acidic residues" evidence="3">
    <location>
        <begin position="1216"/>
        <end position="1236"/>
    </location>
</feature>
<proteinExistence type="predicted"/>
<dbReference type="SUPFAM" id="SSF53098">
    <property type="entry name" value="Ribonuclease H-like"/>
    <property type="match status" value="1"/>
</dbReference>
<feature type="compositionally biased region" description="Polar residues" evidence="3">
    <location>
        <begin position="383"/>
        <end position="406"/>
    </location>
</feature>
<dbReference type="Gene3D" id="3.30.420.10">
    <property type="entry name" value="Ribonuclease H-like superfamily/Ribonuclease H"/>
    <property type="match status" value="1"/>
</dbReference>
<feature type="compositionally biased region" description="Low complexity" evidence="3">
    <location>
        <begin position="409"/>
        <end position="423"/>
    </location>
</feature>
<dbReference type="InterPro" id="IPR043128">
    <property type="entry name" value="Rev_trsase/Diguanyl_cyclase"/>
</dbReference>
<accession>A0ABY6KYS3</accession>
<keyword evidence="2" id="KW-0511">Multifunctional enzyme</keyword>
<feature type="region of interest" description="Disordered" evidence="3">
    <location>
        <begin position="373"/>
        <end position="429"/>
    </location>
</feature>
<evidence type="ECO:0000256" key="1">
    <source>
        <dbReference type="ARBA" id="ARBA00012493"/>
    </source>
</evidence>
<feature type="compositionally biased region" description="Polar residues" evidence="3">
    <location>
        <begin position="156"/>
        <end position="165"/>
    </location>
</feature>
<feature type="region of interest" description="Disordered" evidence="3">
    <location>
        <begin position="1159"/>
        <end position="1263"/>
    </location>
</feature>
<feature type="region of interest" description="Disordered" evidence="3">
    <location>
        <begin position="1377"/>
        <end position="1406"/>
    </location>
</feature>
<feature type="region of interest" description="Disordered" evidence="3">
    <location>
        <begin position="111"/>
        <end position="165"/>
    </location>
</feature>
<dbReference type="Proteomes" id="UP001235939">
    <property type="component" value="Chromosome 11"/>
</dbReference>
<dbReference type="EMBL" id="CP092873">
    <property type="protein sequence ID" value="UYV74031.1"/>
    <property type="molecule type" value="Genomic_DNA"/>
</dbReference>
<dbReference type="InterPro" id="IPR000477">
    <property type="entry name" value="RT_dom"/>
</dbReference>
<sequence length="1510" mass="173251">MGVIQLREDGATWKSPDGDWCVREVERHFHKSDIRRNDSVGSRNALGTHNAIYSISCEQCDAKYVGETGRMVKTRMVEHDRSVKRKDPRSLVYQHIRDTGHTFNVYNPSAHYHEIKTKHQRKKRKSKMEEQTNPSNDTAEQTIPKQETTFEEEETSPPQDNSADPLTQIAQTLSKLLIARSPREIDVSPYDGTFEAQSFFDNFDAQADRTELTYTDRLRKLPCYLQGKPLQYFRSLRLDRLFYIEARQRLIDLFPATTEASFARFLAIKLTPQMPLEDYYQNKTDQRLIATVQPNTIKEWFDLVSRITQCAISAVNQRQVDKAPHPTYHNPQPRYNNQRPSRVTYQVTPPPSPCKYCNAMHWHSQCEQRFPRDRTRPVYSARPRTTTVPKRGTHTQPKVQSPSHVPQVQAASQDDSASPASSSTFTKCKQDLCPTQPRDTDMFTTFPSNQSCLHVADSTPIICSPTISPTHDIEISIHSNAAPQLEHCPHELHQILYEFSQVFSTNKYNVPKLNIPPVKINTTTDKIIALRPYRVPLHDQQEIQTQIEQMLQYGIIAPSVSPYASPITLVTKRDKTKRFCIDYRKLNEIIAPDVHPLPLIETILDKLSKAKYDSSVDIASAYWQVEIEPNSRILLAFVTLDSQYEFCRLPYGFKNSPQIYHRAINQTRNLDTINAIKPPTNQKTLQSFLGAVNVYNKFIADYARLRAPLNKLLKKDVKWNWDPDCQQAFTTLKESLTSKPVLHLYQVGLPCRLYCDASTQGIAGILKQVHPDGQVHPVQYFSRALRAHERNYTVSELECLAIVESVDKFRIYLTGFISTDIIKQHQPTASPFNIDTNGLHTITRKGVTKIIISETLQHTLMNKVHQEYNHPGISQMTRIITTQYYWKGISKSIEKFVRSCHTCQIIKRPKGKPYGALGQIPPPQQPFDLISIDTIAGFSKYGHSKTYLHVIVDNLTRYAWTFPSKSTSTLTYIQTLKNVLQQGSPKRLLSDRAPAFTSEKFRKFLIMHGIQPLLTTSNNPQANGLIERLNATITGKLRLAYLENPKASWTQLVKRVTQTYNNTPHSVTSFPPTYLMFNVIPPDLRTHLNPYPEINIAREIASSRYQNKHKKDKETFEKQHRTPHFEVNDLVLVKNYRHPDTGIKIAPRLVSHNIIGKIWQRPTSQTGPKRHRPTLPPHRKRERANMEEQTCQSNETTKQSLPPTRDDILGGNAAQRDLRTPATDRQRREQADRANDSPEIPANNVQSDQLPSSLQKLQASTSPTWSDFHISRTTSQDQVSGLNYLQNFDDQDKTWAPHHCCEICARRLTGWIKGERHMPFAVPMIWREPKDHSSDCLFCLTKITGITYKSRHTVEYPDLPSAMRPIFHSDILSLPQPPENVIFSDDDSDRREQQSDDTNFDSGASSETHLLTQGDLNDLLRDLDLSKKQSELLGSRLKGWNLLHKGTKIHFLHSHLDFFPDNLGAVSDEHGKRFHQDISSMEKRYQDKWSPVLEEYGDNALVLSHSSNAW</sequence>
<evidence type="ECO:0000256" key="2">
    <source>
        <dbReference type="ARBA" id="ARBA00023268"/>
    </source>
</evidence>
<dbReference type="InterPro" id="IPR041577">
    <property type="entry name" value="RT_RNaseH_2"/>
</dbReference>
<dbReference type="Pfam" id="PF17919">
    <property type="entry name" value="RT_RNaseH_2"/>
    <property type="match status" value="1"/>
</dbReference>
<evidence type="ECO:0000256" key="3">
    <source>
        <dbReference type="SAM" id="MobiDB-lite"/>
    </source>
</evidence>
<dbReference type="PANTHER" id="PTHR37984">
    <property type="entry name" value="PROTEIN CBG26694"/>
    <property type="match status" value="1"/>
</dbReference>
<evidence type="ECO:0000313" key="5">
    <source>
        <dbReference type="EMBL" id="UYV74031.1"/>
    </source>
</evidence>
<dbReference type="Pfam" id="PF00078">
    <property type="entry name" value="RVT_1"/>
    <property type="match status" value="1"/>
</dbReference>
<dbReference type="PROSITE" id="PS50994">
    <property type="entry name" value="INTEGRASE"/>
    <property type="match status" value="1"/>
</dbReference>
<dbReference type="EC" id="2.7.7.49" evidence="1"/>
<feature type="compositionally biased region" description="Polar residues" evidence="3">
    <location>
        <begin position="1243"/>
        <end position="1263"/>
    </location>
</feature>
<dbReference type="SUPFAM" id="SSF56672">
    <property type="entry name" value="DNA/RNA polymerases"/>
    <property type="match status" value="1"/>
</dbReference>
<evidence type="ECO:0000313" key="6">
    <source>
        <dbReference type="Proteomes" id="UP001235939"/>
    </source>
</evidence>
<feature type="compositionally biased region" description="Polar residues" evidence="3">
    <location>
        <begin position="1187"/>
        <end position="1202"/>
    </location>
</feature>
<reference evidence="5 6" key="1">
    <citation type="submission" date="2022-01" db="EMBL/GenBank/DDBJ databases">
        <title>A chromosomal length assembly of Cordylochernes scorpioides.</title>
        <authorList>
            <person name="Zeh D."/>
            <person name="Zeh J."/>
        </authorList>
    </citation>
    <scope>NUCLEOTIDE SEQUENCE [LARGE SCALE GENOMIC DNA]</scope>
    <source>
        <strain evidence="5">IN4F17</strain>
        <tissue evidence="5">Whole Body</tissue>
    </source>
</reference>
<feature type="region of interest" description="Disordered" evidence="3">
    <location>
        <begin position="322"/>
        <end position="345"/>
    </location>
</feature>
<dbReference type="InterPro" id="IPR001584">
    <property type="entry name" value="Integrase_cat-core"/>
</dbReference>
<dbReference type="PANTHER" id="PTHR37984:SF5">
    <property type="entry name" value="PROTEIN NYNRIN-LIKE"/>
    <property type="match status" value="1"/>
</dbReference>
<dbReference type="Pfam" id="PF00665">
    <property type="entry name" value="rve"/>
    <property type="match status" value="1"/>
</dbReference>
<organism evidence="5 6">
    <name type="scientific">Cordylochernes scorpioides</name>
    <dbReference type="NCBI Taxonomy" id="51811"/>
    <lineage>
        <taxon>Eukaryota</taxon>
        <taxon>Metazoa</taxon>
        <taxon>Ecdysozoa</taxon>
        <taxon>Arthropoda</taxon>
        <taxon>Chelicerata</taxon>
        <taxon>Arachnida</taxon>
        <taxon>Pseudoscorpiones</taxon>
        <taxon>Cheliferoidea</taxon>
        <taxon>Chernetidae</taxon>
        <taxon>Cordylochernes</taxon>
    </lineage>
</organism>
<protein>
    <recommendedName>
        <fullName evidence="1">RNA-directed DNA polymerase</fullName>
        <ecNumber evidence="1">2.7.7.49</ecNumber>
    </recommendedName>
</protein>
<feature type="compositionally biased region" description="Polar residues" evidence="3">
    <location>
        <begin position="131"/>
        <end position="146"/>
    </location>
</feature>
<dbReference type="InterPro" id="IPR043502">
    <property type="entry name" value="DNA/RNA_pol_sf"/>
</dbReference>
<dbReference type="Pfam" id="PF17921">
    <property type="entry name" value="Integrase_H2C2"/>
    <property type="match status" value="1"/>
</dbReference>
<gene>
    <name evidence="5" type="ORF">LAZ67_11001883</name>
</gene>
<keyword evidence="6" id="KW-1185">Reference proteome</keyword>
<dbReference type="Gene3D" id="3.30.70.270">
    <property type="match status" value="2"/>
</dbReference>
<dbReference type="InterPro" id="IPR012337">
    <property type="entry name" value="RNaseH-like_sf"/>
</dbReference>
<dbReference type="InterPro" id="IPR050951">
    <property type="entry name" value="Retrovirus_Pol_polyprotein"/>
</dbReference>
<dbReference type="InterPro" id="IPR041588">
    <property type="entry name" value="Integrase_H2C2"/>
</dbReference>
<feature type="domain" description="Integrase catalytic" evidence="4">
    <location>
        <begin position="922"/>
        <end position="1080"/>
    </location>
</feature>
<dbReference type="InterPro" id="IPR036397">
    <property type="entry name" value="RNaseH_sf"/>
</dbReference>
<evidence type="ECO:0000259" key="4">
    <source>
        <dbReference type="PROSITE" id="PS50994"/>
    </source>
</evidence>
<dbReference type="CDD" id="cd09274">
    <property type="entry name" value="RNase_HI_RT_Ty3"/>
    <property type="match status" value="1"/>
</dbReference>
<name>A0ABY6KYS3_9ARAC</name>
<dbReference type="Gene3D" id="3.10.10.10">
    <property type="entry name" value="HIV Type 1 Reverse Transcriptase, subunit A, domain 1"/>
    <property type="match status" value="1"/>
</dbReference>
<dbReference type="CDD" id="cd01647">
    <property type="entry name" value="RT_LTR"/>
    <property type="match status" value="1"/>
</dbReference>
<feature type="compositionally biased region" description="Basic residues" evidence="3">
    <location>
        <begin position="1168"/>
        <end position="1182"/>
    </location>
</feature>
<feature type="compositionally biased region" description="Polar residues" evidence="3">
    <location>
        <begin position="329"/>
        <end position="345"/>
    </location>
</feature>
<dbReference type="Gene3D" id="1.10.340.70">
    <property type="match status" value="1"/>
</dbReference>